<dbReference type="OrthoDB" id="5741666at2"/>
<feature type="transmembrane region" description="Helical" evidence="1">
    <location>
        <begin position="57"/>
        <end position="80"/>
    </location>
</feature>
<evidence type="ECO:0000256" key="1">
    <source>
        <dbReference type="SAM" id="Phobius"/>
    </source>
</evidence>
<dbReference type="Proteomes" id="UP000244248">
    <property type="component" value="Unassembled WGS sequence"/>
</dbReference>
<reference evidence="2 3" key="1">
    <citation type="submission" date="2018-04" db="EMBL/GenBank/DDBJ databases">
        <title>Novel species isolated from glacier.</title>
        <authorList>
            <person name="Liu Q."/>
            <person name="Xin Y.-H."/>
        </authorList>
    </citation>
    <scope>NUCLEOTIDE SEQUENCE [LARGE SCALE GENOMIC DNA]</scope>
    <source>
        <strain evidence="2 3">GT1R17</strain>
    </source>
</reference>
<keyword evidence="3" id="KW-1185">Reference proteome</keyword>
<keyword evidence="1" id="KW-0472">Membrane</keyword>
<gene>
    <name evidence="2" type="ORF">CJD38_17590</name>
</gene>
<dbReference type="Pfam" id="PF26512">
    <property type="entry name" value="SOI"/>
    <property type="match status" value="1"/>
</dbReference>
<evidence type="ECO:0000313" key="2">
    <source>
        <dbReference type="EMBL" id="PTU28247.1"/>
    </source>
</evidence>
<name>A0A2T5MB89_9GAMM</name>
<protein>
    <recommendedName>
        <fullName evidence="4">Isomerase</fullName>
    </recommendedName>
</protein>
<proteinExistence type="predicted"/>
<evidence type="ECO:0000313" key="3">
    <source>
        <dbReference type="Proteomes" id="UP000244248"/>
    </source>
</evidence>
<feature type="transmembrane region" description="Helical" evidence="1">
    <location>
        <begin position="89"/>
        <end position="107"/>
    </location>
</feature>
<sequence>MNHVNSHRLIKHGIVAMIVALIGGFMLTFSMLGGISLSPLPIFFGYEIPGTAQGWRILHLGMLMNGMMALLLGAVMRWLVVSDQQASRVAWGVIIAVWGNFCFYFFSMFGYNHGLSLGSNRLGEGNWAGAMAFIPAIIGAVTLLVALFILLRAKPRD</sequence>
<dbReference type="RefSeq" id="WP_107941707.1">
    <property type="nucleotide sequence ID" value="NZ_QANS01000009.1"/>
</dbReference>
<dbReference type="AlphaFoldDB" id="A0A2T5MB89"/>
<accession>A0A2T5MB89</accession>
<feature type="transmembrane region" description="Helical" evidence="1">
    <location>
        <begin position="12"/>
        <end position="37"/>
    </location>
</feature>
<keyword evidence="1" id="KW-0812">Transmembrane</keyword>
<dbReference type="InterPro" id="IPR058965">
    <property type="entry name" value="SOI/HabA-like"/>
</dbReference>
<organism evidence="2 3">
    <name type="scientific">Stenotrophobium rhamnosiphilum</name>
    <dbReference type="NCBI Taxonomy" id="2029166"/>
    <lineage>
        <taxon>Bacteria</taxon>
        <taxon>Pseudomonadati</taxon>
        <taxon>Pseudomonadota</taxon>
        <taxon>Gammaproteobacteria</taxon>
        <taxon>Nevskiales</taxon>
        <taxon>Nevskiaceae</taxon>
        <taxon>Stenotrophobium</taxon>
    </lineage>
</organism>
<comment type="caution">
    <text evidence="2">The sequence shown here is derived from an EMBL/GenBank/DDBJ whole genome shotgun (WGS) entry which is preliminary data.</text>
</comment>
<evidence type="ECO:0008006" key="4">
    <source>
        <dbReference type="Google" id="ProtNLM"/>
    </source>
</evidence>
<keyword evidence="1" id="KW-1133">Transmembrane helix</keyword>
<feature type="transmembrane region" description="Helical" evidence="1">
    <location>
        <begin position="127"/>
        <end position="151"/>
    </location>
</feature>
<dbReference type="EMBL" id="QANS01000009">
    <property type="protein sequence ID" value="PTU28247.1"/>
    <property type="molecule type" value="Genomic_DNA"/>
</dbReference>